<comment type="catalytic activity">
    <reaction evidence="4">
        <text>2 cob(II)alamin + reduced [electron-transfer flavoprotein] + 2 ATP = 2 adenosylcob(III)alamin + 2 triphosphate + oxidized [electron-transfer flavoprotein] + 3 H(+)</text>
        <dbReference type="Rhea" id="RHEA:28671"/>
        <dbReference type="Rhea" id="RHEA-COMP:10685"/>
        <dbReference type="Rhea" id="RHEA-COMP:10686"/>
        <dbReference type="ChEBI" id="CHEBI:15378"/>
        <dbReference type="ChEBI" id="CHEBI:16304"/>
        <dbReference type="ChEBI" id="CHEBI:18036"/>
        <dbReference type="ChEBI" id="CHEBI:18408"/>
        <dbReference type="ChEBI" id="CHEBI:30616"/>
        <dbReference type="ChEBI" id="CHEBI:57692"/>
        <dbReference type="ChEBI" id="CHEBI:58307"/>
        <dbReference type="EC" id="2.5.1.17"/>
    </reaction>
</comment>
<organism evidence="6 7">
    <name type="scientific">candidate division WWE3 bacterium</name>
    <dbReference type="NCBI Taxonomy" id="2053526"/>
    <lineage>
        <taxon>Bacteria</taxon>
        <taxon>Katanobacteria</taxon>
    </lineage>
</organism>
<comment type="catalytic activity">
    <reaction evidence="4">
        <text>2 cob(II)yrinate a,c diamide + reduced [electron-transfer flavoprotein] + 2 ATP = 2 adenosylcob(III)yrinate a,c-diamide + 2 triphosphate + oxidized [electron-transfer flavoprotein] + 3 H(+)</text>
        <dbReference type="Rhea" id="RHEA:11528"/>
        <dbReference type="Rhea" id="RHEA-COMP:10685"/>
        <dbReference type="Rhea" id="RHEA-COMP:10686"/>
        <dbReference type="ChEBI" id="CHEBI:15378"/>
        <dbReference type="ChEBI" id="CHEBI:18036"/>
        <dbReference type="ChEBI" id="CHEBI:30616"/>
        <dbReference type="ChEBI" id="CHEBI:57692"/>
        <dbReference type="ChEBI" id="CHEBI:58307"/>
        <dbReference type="ChEBI" id="CHEBI:58503"/>
        <dbReference type="ChEBI" id="CHEBI:58537"/>
        <dbReference type="EC" id="2.5.1.17"/>
    </reaction>
</comment>
<dbReference type="NCBIfam" id="TIGR00636">
    <property type="entry name" value="PduO_Nterm"/>
    <property type="match status" value="1"/>
</dbReference>
<evidence type="ECO:0000256" key="3">
    <source>
        <dbReference type="ARBA" id="ARBA00022840"/>
    </source>
</evidence>
<keyword evidence="2 4" id="KW-0547">Nucleotide-binding</keyword>
<evidence type="ECO:0000313" key="7">
    <source>
        <dbReference type="Proteomes" id="UP000526033"/>
    </source>
</evidence>
<sequence>MTVYTKKGDTGKTGTLKGIGSKTDAVYAVLGTLDELNASLGVLHQSRSTLLKKQVIEIQSDLFMLGSWLAGSPKAEIFGRHLAKKVAGFENYIDEMDAQNKPIKNFILPGGSFESGFLHISRTVSRRLERQLVLYFDKHKQKGSEDILKYANRLSDYLFVLARYYNKKGRGDIL</sequence>
<dbReference type="Proteomes" id="UP000526033">
    <property type="component" value="Unassembled WGS sequence"/>
</dbReference>
<dbReference type="EC" id="2.5.1.17" evidence="4"/>
<dbReference type="GO" id="GO:0008817">
    <property type="term" value="F:corrinoid adenosyltransferase activity"/>
    <property type="evidence" value="ECO:0007669"/>
    <property type="project" value="UniProtKB-UniRule"/>
</dbReference>
<dbReference type="EMBL" id="JAAZNL010000004">
    <property type="protein sequence ID" value="NMB69693.1"/>
    <property type="molecule type" value="Genomic_DNA"/>
</dbReference>
<dbReference type="AlphaFoldDB" id="A0A7X9DK36"/>
<reference evidence="6 7" key="1">
    <citation type="journal article" date="2020" name="Biotechnol. Biofuels">
        <title>New insights from the biogas microbiome by comprehensive genome-resolved metagenomics of nearly 1600 species originating from multiple anaerobic digesters.</title>
        <authorList>
            <person name="Campanaro S."/>
            <person name="Treu L."/>
            <person name="Rodriguez-R L.M."/>
            <person name="Kovalovszki A."/>
            <person name="Ziels R.M."/>
            <person name="Maus I."/>
            <person name="Zhu X."/>
            <person name="Kougias P.G."/>
            <person name="Basile A."/>
            <person name="Luo G."/>
            <person name="Schluter A."/>
            <person name="Konstantinidis K.T."/>
            <person name="Angelidaki I."/>
        </authorList>
    </citation>
    <scope>NUCLEOTIDE SEQUENCE [LARGE SCALE GENOMIC DNA]</scope>
    <source>
        <strain evidence="6">AS27yjCOA_165</strain>
    </source>
</reference>
<dbReference type="Pfam" id="PF01923">
    <property type="entry name" value="Cob_adeno_trans"/>
    <property type="match status" value="1"/>
</dbReference>
<evidence type="ECO:0000256" key="4">
    <source>
        <dbReference type="RuleBase" id="RU366026"/>
    </source>
</evidence>
<dbReference type="GO" id="GO:0009236">
    <property type="term" value="P:cobalamin biosynthetic process"/>
    <property type="evidence" value="ECO:0007669"/>
    <property type="project" value="UniProtKB-UniRule"/>
</dbReference>
<dbReference type="GO" id="GO:0005524">
    <property type="term" value="F:ATP binding"/>
    <property type="evidence" value="ECO:0007669"/>
    <property type="project" value="UniProtKB-UniRule"/>
</dbReference>
<comment type="similarity">
    <text evidence="4">Belongs to the Cob(I)alamin adenosyltransferase family.</text>
</comment>
<evidence type="ECO:0000256" key="1">
    <source>
        <dbReference type="ARBA" id="ARBA00022679"/>
    </source>
</evidence>
<comment type="pathway">
    <text evidence="4">Cofactor biosynthesis; adenosylcobalamin biosynthesis; adenosylcobalamin from cob(II)yrinate a,c-diamide: step 2/7.</text>
</comment>
<dbReference type="PANTHER" id="PTHR12213">
    <property type="entry name" value="CORRINOID ADENOSYLTRANSFERASE"/>
    <property type="match status" value="1"/>
</dbReference>
<dbReference type="InterPro" id="IPR016030">
    <property type="entry name" value="CblAdoTrfase-like"/>
</dbReference>
<gene>
    <name evidence="6" type="ORF">GYA27_00615</name>
</gene>
<feature type="non-terminal residue" evidence="6">
    <location>
        <position position="174"/>
    </location>
</feature>
<keyword evidence="1 4" id="KW-0808">Transferase</keyword>
<evidence type="ECO:0000313" key="6">
    <source>
        <dbReference type="EMBL" id="NMB69693.1"/>
    </source>
</evidence>
<accession>A0A7X9DK36</accession>
<dbReference type="InterPro" id="IPR036451">
    <property type="entry name" value="CblAdoTrfase-like_sf"/>
</dbReference>
<proteinExistence type="inferred from homology"/>
<feature type="domain" description="Cobalamin adenosyltransferase-like" evidence="5">
    <location>
        <begin position="3"/>
        <end position="164"/>
    </location>
</feature>
<name>A0A7X9DK36_UNCKA</name>
<evidence type="ECO:0000259" key="5">
    <source>
        <dbReference type="Pfam" id="PF01923"/>
    </source>
</evidence>
<dbReference type="Gene3D" id="1.20.1200.10">
    <property type="entry name" value="Cobalamin adenosyltransferase-like"/>
    <property type="match status" value="1"/>
</dbReference>
<keyword evidence="4" id="KW-0169">Cobalamin biosynthesis</keyword>
<protein>
    <recommendedName>
        <fullName evidence="4">Corrinoid adenosyltransferase</fullName>
        <ecNumber evidence="4">2.5.1.17</ecNumber>
    </recommendedName>
    <alternativeName>
        <fullName evidence="4">Cob(II)alamin adenosyltransferase</fullName>
    </alternativeName>
    <alternativeName>
        <fullName evidence="4">Cob(II)yrinic acid a,c-diamide adenosyltransferase</fullName>
    </alternativeName>
    <alternativeName>
        <fullName evidence="4">Cobinamide/cobalamin adenosyltransferase</fullName>
    </alternativeName>
</protein>
<keyword evidence="3 4" id="KW-0067">ATP-binding</keyword>
<dbReference type="InterPro" id="IPR029499">
    <property type="entry name" value="PduO-typ"/>
</dbReference>
<comment type="caution">
    <text evidence="6">The sequence shown here is derived from an EMBL/GenBank/DDBJ whole genome shotgun (WGS) entry which is preliminary data.</text>
</comment>
<dbReference type="UniPathway" id="UPA00148">
    <property type="reaction ID" value="UER00233"/>
</dbReference>
<evidence type="ECO:0000256" key="2">
    <source>
        <dbReference type="ARBA" id="ARBA00022741"/>
    </source>
</evidence>
<dbReference type="SUPFAM" id="SSF89028">
    <property type="entry name" value="Cobalamin adenosyltransferase-like"/>
    <property type="match status" value="1"/>
</dbReference>
<dbReference type="PANTHER" id="PTHR12213:SF0">
    <property type="entry name" value="CORRINOID ADENOSYLTRANSFERASE MMAB"/>
    <property type="match status" value="1"/>
</dbReference>